<feature type="region of interest" description="Disordered" evidence="1">
    <location>
        <begin position="98"/>
        <end position="161"/>
    </location>
</feature>
<proteinExistence type="predicted"/>
<keyword evidence="3" id="KW-1185">Reference proteome</keyword>
<evidence type="ECO:0000256" key="1">
    <source>
        <dbReference type="SAM" id="MobiDB-lite"/>
    </source>
</evidence>
<evidence type="ECO:0000313" key="2">
    <source>
        <dbReference type="EMBL" id="KAK9160203.1"/>
    </source>
</evidence>
<dbReference type="EMBL" id="JBBNAF010000003">
    <property type="protein sequence ID" value="KAK9160203.1"/>
    <property type="molecule type" value="Genomic_DNA"/>
</dbReference>
<gene>
    <name evidence="2" type="ORF">Syun_006544</name>
</gene>
<organism evidence="2 3">
    <name type="scientific">Stephania yunnanensis</name>
    <dbReference type="NCBI Taxonomy" id="152371"/>
    <lineage>
        <taxon>Eukaryota</taxon>
        <taxon>Viridiplantae</taxon>
        <taxon>Streptophyta</taxon>
        <taxon>Embryophyta</taxon>
        <taxon>Tracheophyta</taxon>
        <taxon>Spermatophyta</taxon>
        <taxon>Magnoliopsida</taxon>
        <taxon>Ranunculales</taxon>
        <taxon>Menispermaceae</taxon>
        <taxon>Menispermoideae</taxon>
        <taxon>Cissampelideae</taxon>
        <taxon>Stephania</taxon>
    </lineage>
</organism>
<evidence type="ECO:0000313" key="3">
    <source>
        <dbReference type="Proteomes" id="UP001420932"/>
    </source>
</evidence>
<comment type="caution">
    <text evidence="2">The sequence shown here is derived from an EMBL/GenBank/DDBJ whole genome shotgun (WGS) entry which is preliminary data.</text>
</comment>
<name>A0AAP0KY85_9MAGN</name>
<feature type="compositionally biased region" description="Low complexity" evidence="1">
    <location>
        <begin position="115"/>
        <end position="141"/>
    </location>
</feature>
<accession>A0AAP0KY85</accession>
<reference evidence="2 3" key="1">
    <citation type="submission" date="2024-01" db="EMBL/GenBank/DDBJ databases">
        <title>Genome assemblies of Stephania.</title>
        <authorList>
            <person name="Yang L."/>
        </authorList>
    </citation>
    <scope>NUCLEOTIDE SEQUENCE [LARGE SCALE GENOMIC DNA]</scope>
    <source>
        <strain evidence="2">YNDBR</strain>
        <tissue evidence="2">Leaf</tissue>
    </source>
</reference>
<dbReference type="Proteomes" id="UP001420932">
    <property type="component" value="Unassembled WGS sequence"/>
</dbReference>
<sequence>MCATTFSQKFVVSSCDSLLFTPAARHVAASASLETHTKIIEALHEIVVDHVSIASSYLSRRCFVETVDSLHDIVDEFVEKPPSTTTYSRRLPVLHRHTSPAFAGSPPEQPRRLSARATFAAATTPASSTAPGLPLLQQPRPQSHHPLRNSSFPILPDLSNY</sequence>
<protein>
    <submittedName>
        <fullName evidence="2">Uncharacterized protein</fullName>
    </submittedName>
</protein>
<dbReference type="AlphaFoldDB" id="A0AAP0KY85"/>